<dbReference type="InterPro" id="IPR000537">
    <property type="entry name" value="UbiA_prenyltransferase"/>
</dbReference>
<evidence type="ECO:0000256" key="2">
    <source>
        <dbReference type="ARBA" id="ARBA00004863"/>
    </source>
</evidence>
<comment type="subcellular location">
    <subcellularLocation>
        <location evidence="1">Membrane</location>
        <topology evidence="1">Multi-pass membrane protein</topology>
    </subcellularLocation>
</comment>
<name>A4ITP9_GEOTN</name>
<evidence type="ECO:0000256" key="8">
    <source>
        <dbReference type="SAM" id="Phobius"/>
    </source>
</evidence>
<sequence length="319" mass="34893">MSYSSYACFYFPDGNEGLALRYEHCEEDQRWFYRFSWFHLMRPLTWSGTISPVLAATALAAKKGAVRIDVLLAMLAASVLIQSAVNMLNDYFDRLRGQDVDKWTNKHDDGPAHRSIPAVASAMLTAAVALGAYLAWQSYAAIAWIGTVAIICGIAYSAGPRPLASLGLGELTAATCMGPVVTVLAYAVQRHAPNAAPFALSIPFALLIASMILTNNIRDIEKDRPFRRTLAIRLGRKNAARLLAVLLASTYLSIAVLIFWHVVPLLAAITVLALPLAIRLCLCFRPSASRAEEISGMKWAARHHWAVGLLLTLSLWLSP</sequence>
<keyword evidence="6 8" id="KW-1133">Transmembrane helix</keyword>
<keyword evidence="7 8" id="KW-0472">Membrane</keyword>
<evidence type="ECO:0000313" key="10">
    <source>
        <dbReference type="Proteomes" id="UP000001578"/>
    </source>
</evidence>
<feature type="transmembrane region" description="Helical" evidence="8">
    <location>
        <begin position="171"/>
        <end position="189"/>
    </location>
</feature>
<dbReference type="InterPro" id="IPR026046">
    <property type="entry name" value="UBIAD1"/>
</dbReference>
<dbReference type="eggNOG" id="COG1575">
    <property type="taxonomic scope" value="Bacteria"/>
</dbReference>
<evidence type="ECO:0000256" key="3">
    <source>
        <dbReference type="ARBA" id="ARBA00022428"/>
    </source>
</evidence>
<evidence type="ECO:0000256" key="5">
    <source>
        <dbReference type="ARBA" id="ARBA00022692"/>
    </source>
</evidence>
<dbReference type="GO" id="GO:0016020">
    <property type="term" value="C:membrane"/>
    <property type="evidence" value="ECO:0007669"/>
    <property type="project" value="UniProtKB-SubCell"/>
</dbReference>
<feature type="transmembrane region" description="Helical" evidence="8">
    <location>
        <begin position="116"/>
        <end position="135"/>
    </location>
</feature>
<keyword evidence="4 9" id="KW-0808">Transferase</keyword>
<dbReference type="PIRSF" id="PIRSF005355">
    <property type="entry name" value="UBIAD1"/>
    <property type="match status" value="1"/>
</dbReference>
<dbReference type="Proteomes" id="UP000001578">
    <property type="component" value="Chromosome"/>
</dbReference>
<evidence type="ECO:0000256" key="4">
    <source>
        <dbReference type="ARBA" id="ARBA00022679"/>
    </source>
</evidence>
<accession>A4ITP9</accession>
<dbReference type="Pfam" id="PF01040">
    <property type="entry name" value="UbiA"/>
    <property type="match status" value="1"/>
</dbReference>
<dbReference type="InterPro" id="IPR044878">
    <property type="entry name" value="UbiA_sf"/>
</dbReference>
<feature type="transmembrane region" description="Helical" evidence="8">
    <location>
        <begin position="195"/>
        <end position="217"/>
    </location>
</feature>
<feature type="transmembrane region" description="Helical" evidence="8">
    <location>
        <begin position="238"/>
        <end position="260"/>
    </location>
</feature>
<feature type="transmembrane region" description="Helical" evidence="8">
    <location>
        <begin position="266"/>
        <end position="287"/>
    </location>
</feature>
<dbReference type="AlphaFoldDB" id="A4ITP9"/>
<dbReference type="HOGENOM" id="CLU_043611_3_0_9"/>
<evidence type="ECO:0000313" key="9">
    <source>
        <dbReference type="EMBL" id="ABO68703.1"/>
    </source>
</evidence>
<gene>
    <name evidence="9" type="ordered locus">GTNG_3366</name>
</gene>
<keyword evidence="5 8" id="KW-0812">Transmembrane</keyword>
<keyword evidence="3" id="KW-0474">Menaquinone biosynthesis</keyword>
<dbReference type="GO" id="GO:0009234">
    <property type="term" value="P:menaquinone biosynthetic process"/>
    <property type="evidence" value="ECO:0007669"/>
    <property type="project" value="UniProtKB-UniPathway"/>
</dbReference>
<protein>
    <submittedName>
        <fullName evidence="9">1,4-dihydroxy-2-naphthodate octaprenyltransferase-like protein</fullName>
    </submittedName>
</protein>
<dbReference type="UniPathway" id="UPA00079"/>
<proteinExistence type="predicted"/>
<dbReference type="PANTHER" id="PTHR13929:SF0">
    <property type="entry name" value="UBIA PRENYLTRANSFERASE DOMAIN-CONTAINING PROTEIN 1"/>
    <property type="match status" value="1"/>
</dbReference>
<comment type="pathway">
    <text evidence="2">Quinol/quinone metabolism; menaquinone biosynthesis.</text>
</comment>
<dbReference type="EMBL" id="CP000557">
    <property type="protein sequence ID" value="ABO68703.1"/>
    <property type="molecule type" value="Genomic_DNA"/>
</dbReference>
<dbReference type="PANTHER" id="PTHR13929">
    <property type="entry name" value="1,4-DIHYDROXY-2-NAPHTHOATE OCTAPRENYLTRANSFERASE"/>
    <property type="match status" value="1"/>
</dbReference>
<dbReference type="KEGG" id="gtn:GTNG_3366"/>
<dbReference type="GO" id="GO:0004659">
    <property type="term" value="F:prenyltransferase activity"/>
    <property type="evidence" value="ECO:0007669"/>
    <property type="project" value="InterPro"/>
</dbReference>
<feature type="transmembrane region" description="Helical" evidence="8">
    <location>
        <begin position="44"/>
        <end position="62"/>
    </location>
</feature>
<reference evidence="9 10" key="1">
    <citation type="journal article" date="2007" name="Proc. Natl. Acad. Sci. U.S.A.">
        <title>Genome and proteome of long-chain alkane degrading Geobacillus thermodenitrificans NG80-2 isolated from a deep-subsurface oil reservoir.</title>
        <authorList>
            <person name="Feng L."/>
            <person name="Wang W."/>
            <person name="Cheng J."/>
            <person name="Ren Y."/>
            <person name="Zhao G."/>
            <person name="Gao C."/>
            <person name="Tang Y."/>
            <person name="Liu X."/>
            <person name="Han W."/>
            <person name="Peng X."/>
            <person name="Liu R."/>
            <person name="Wang L."/>
        </authorList>
    </citation>
    <scope>NUCLEOTIDE SEQUENCE [LARGE SCALE GENOMIC DNA]</scope>
    <source>
        <strain evidence="9 10">NG80-2</strain>
    </source>
</reference>
<dbReference type="CDD" id="cd13962">
    <property type="entry name" value="PT_UbiA_UBIAD1"/>
    <property type="match status" value="1"/>
</dbReference>
<organism evidence="9 10">
    <name type="scientific">Geobacillus thermodenitrificans (strain NG80-2)</name>
    <dbReference type="NCBI Taxonomy" id="420246"/>
    <lineage>
        <taxon>Bacteria</taxon>
        <taxon>Bacillati</taxon>
        <taxon>Bacillota</taxon>
        <taxon>Bacilli</taxon>
        <taxon>Bacillales</taxon>
        <taxon>Anoxybacillaceae</taxon>
        <taxon>Geobacillus</taxon>
    </lineage>
</organism>
<evidence type="ECO:0000256" key="6">
    <source>
        <dbReference type="ARBA" id="ARBA00022989"/>
    </source>
</evidence>
<feature type="transmembrane region" description="Helical" evidence="8">
    <location>
        <begin position="141"/>
        <end position="159"/>
    </location>
</feature>
<evidence type="ECO:0000256" key="7">
    <source>
        <dbReference type="ARBA" id="ARBA00023136"/>
    </source>
</evidence>
<dbReference type="Gene3D" id="1.10.357.140">
    <property type="entry name" value="UbiA prenyltransferase"/>
    <property type="match status" value="1"/>
</dbReference>
<feature type="transmembrane region" description="Helical" evidence="8">
    <location>
        <begin position="68"/>
        <end position="88"/>
    </location>
</feature>
<dbReference type="GO" id="GO:0042371">
    <property type="term" value="P:vitamin K biosynthetic process"/>
    <property type="evidence" value="ECO:0007669"/>
    <property type="project" value="TreeGrafter"/>
</dbReference>
<evidence type="ECO:0000256" key="1">
    <source>
        <dbReference type="ARBA" id="ARBA00004141"/>
    </source>
</evidence>